<reference evidence="4" key="3">
    <citation type="submission" date="2018-07" db="EMBL/GenBank/DDBJ databases">
        <title>WGS assembly of Glycine max.</title>
        <authorList>
            <person name="Schmutz J."/>
            <person name="Cannon S."/>
            <person name="Schlueter J."/>
            <person name="Ma J."/>
            <person name="Mitros T."/>
            <person name="Nelson W."/>
            <person name="Hyten D."/>
            <person name="Song Q."/>
            <person name="Thelen J."/>
            <person name="Cheng J."/>
            <person name="Xu D."/>
            <person name="Hellsten U."/>
            <person name="May G."/>
            <person name="Yu Y."/>
            <person name="Sakurai T."/>
            <person name="Umezawa T."/>
            <person name="Bhattacharyya M."/>
            <person name="Sandhu D."/>
            <person name="Valliyodan B."/>
            <person name="Lindquist E."/>
            <person name="Peto M."/>
            <person name="Grant D."/>
            <person name="Shu S."/>
            <person name="Goodstein D."/>
            <person name="Barry K."/>
            <person name="Futrell-Griggs M."/>
            <person name="Abernathy B."/>
            <person name="Du J."/>
            <person name="Tian Z."/>
            <person name="Zhu L."/>
            <person name="Gill N."/>
            <person name="Joshi T."/>
            <person name="Libault M."/>
            <person name="Sethuraman A."/>
            <person name="Zhang X."/>
            <person name="Shinozaki K."/>
            <person name="Nguyen H."/>
            <person name="Wing R."/>
            <person name="Cregan P."/>
            <person name="Specht J."/>
            <person name="Grimwood J."/>
            <person name="Rokhsar D."/>
            <person name="Stacey G."/>
            <person name="Shoemaker R."/>
            <person name="Jackson S."/>
        </authorList>
    </citation>
    <scope>NUCLEOTIDE SEQUENCE</scope>
    <source>
        <tissue evidence="4">Callus</tissue>
    </source>
</reference>
<dbReference type="AlphaFoldDB" id="A0A0R0JTN1"/>
<dbReference type="InterPro" id="IPR000357">
    <property type="entry name" value="HEAT"/>
</dbReference>
<feature type="chain" id="PRO_5014522102" description="VHS domain-containing protein" evidence="2">
    <location>
        <begin position="22"/>
        <end position="352"/>
    </location>
</feature>
<dbReference type="InterPro" id="IPR045110">
    <property type="entry name" value="XMAP215"/>
</dbReference>
<dbReference type="EnsemblPlants" id="KRH58156">
    <property type="protein sequence ID" value="KRH58156"/>
    <property type="gene ID" value="GLYMA_05G108300"/>
</dbReference>
<dbReference type="InterPro" id="IPR016024">
    <property type="entry name" value="ARM-type_fold"/>
</dbReference>
<dbReference type="GO" id="GO:0046785">
    <property type="term" value="P:microtubule polymerization"/>
    <property type="evidence" value="ECO:0007669"/>
    <property type="project" value="InterPro"/>
</dbReference>
<evidence type="ECO:0000256" key="1">
    <source>
        <dbReference type="ARBA" id="ARBA00022737"/>
    </source>
</evidence>
<dbReference type="SUPFAM" id="SSF48371">
    <property type="entry name" value="ARM repeat"/>
    <property type="match status" value="1"/>
</dbReference>
<dbReference type="GO" id="GO:0061863">
    <property type="term" value="F:microtubule plus end polymerase"/>
    <property type="evidence" value="ECO:0007669"/>
    <property type="project" value="InterPro"/>
</dbReference>
<dbReference type="InParanoid" id="A0A0R0JTN1"/>
<keyword evidence="1" id="KW-0677">Repeat</keyword>
<evidence type="ECO:0000256" key="2">
    <source>
        <dbReference type="SAM" id="SignalP"/>
    </source>
</evidence>
<protein>
    <recommendedName>
        <fullName evidence="3">VHS domain-containing protein</fullName>
    </recommendedName>
</protein>
<evidence type="ECO:0000259" key="3">
    <source>
        <dbReference type="PROSITE" id="PS50179"/>
    </source>
</evidence>
<keyword evidence="6" id="KW-1185">Reference proteome</keyword>
<accession>A0A0R0JTN1</accession>
<evidence type="ECO:0000313" key="6">
    <source>
        <dbReference type="Proteomes" id="UP000008827"/>
    </source>
</evidence>
<dbReference type="GO" id="GO:0051010">
    <property type="term" value="F:microtubule plus-end binding"/>
    <property type="evidence" value="ECO:0007669"/>
    <property type="project" value="InterPro"/>
</dbReference>
<dbReference type="PaxDb" id="3847-GLYMA06G36450.1"/>
<organism evidence="4">
    <name type="scientific">Glycine max</name>
    <name type="common">Soybean</name>
    <name type="synonym">Glycine hispida</name>
    <dbReference type="NCBI Taxonomy" id="3847"/>
    <lineage>
        <taxon>Eukaryota</taxon>
        <taxon>Viridiplantae</taxon>
        <taxon>Streptophyta</taxon>
        <taxon>Embryophyta</taxon>
        <taxon>Tracheophyta</taxon>
        <taxon>Spermatophyta</taxon>
        <taxon>Magnoliopsida</taxon>
        <taxon>eudicotyledons</taxon>
        <taxon>Gunneridae</taxon>
        <taxon>Pentapetalae</taxon>
        <taxon>rosids</taxon>
        <taxon>fabids</taxon>
        <taxon>Fabales</taxon>
        <taxon>Fabaceae</taxon>
        <taxon>Papilionoideae</taxon>
        <taxon>50 kb inversion clade</taxon>
        <taxon>NPAAA clade</taxon>
        <taxon>indigoferoid/millettioid clade</taxon>
        <taxon>Phaseoleae</taxon>
        <taxon>Glycine</taxon>
        <taxon>Glycine subgen. Soja</taxon>
    </lineage>
</organism>
<dbReference type="Proteomes" id="UP000008827">
    <property type="component" value="Chromosome 5"/>
</dbReference>
<evidence type="ECO:0000313" key="4">
    <source>
        <dbReference type="EMBL" id="KRH58156.1"/>
    </source>
</evidence>
<feature type="signal peptide" evidence="2">
    <location>
        <begin position="1"/>
        <end position="21"/>
    </location>
</feature>
<reference evidence="4 5" key="1">
    <citation type="journal article" date="2010" name="Nature">
        <title>Genome sequence of the palaeopolyploid soybean.</title>
        <authorList>
            <person name="Schmutz J."/>
            <person name="Cannon S.B."/>
            <person name="Schlueter J."/>
            <person name="Ma J."/>
            <person name="Mitros T."/>
            <person name="Nelson W."/>
            <person name="Hyten D.L."/>
            <person name="Song Q."/>
            <person name="Thelen J.J."/>
            <person name="Cheng J."/>
            <person name="Xu D."/>
            <person name="Hellsten U."/>
            <person name="May G.D."/>
            <person name="Yu Y."/>
            <person name="Sakurai T."/>
            <person name="Umezawa T."/>
            <person name="Bhattacharyya M.K."/>
            <person name="Sandhu D."/>
            <person name="Valliyodan B."/>
            <person name="Lindquist E."/>
            <person name="Peto M."/>
            <person name="Grant D."/>
            <person name="Shu S."/>
            <person name="Goodstein D."/>
            <person name="Barry K."/>
            <person name="Futrell-Griggs M."/>
            <person name="Abernathy B."/>
            <person name="Du J."/>
            <person name="Tian Z."/>
            <person name="Zhu L."/>
            <person name="Gill N."/>
            <person name="Joshi T."/>
            <person name="Libault M."/>
            <person name="Sethuraman A."/>
            <person name="Zhang X.-C."/>
            <person name="Shinozaki K."/>
            <person name="Nguyen H.T."/>
            <person name="Wing R.A."/>
            <person name="Cregan P."/>
            <person name="Specht J."/>
            <person name="Grimwood J."/>
            <person name="Rokhsar D."/>
            <person name="Stacey G."/>
            <person name="Shoemaker R.C."/>
            <person name="Jackson S.A."/>
        </authorList>
    </citation>
    <scope>NUCLEOTIDE SEQUENCE</scope>
    <source>
        <strain evidence="5">cv. Williams 82</strain>
        <tissue evidence="4">Callus</tissue>
    </source>
</reference>
<name>A0A0R0JTN1_SOYBN</name>
<keyword evidence="2" id="KW-0732">Signal</keyword>
<dbReference type="InterPro" id="IPR034085">
    <property type="entry name" value="TOG"/>
</dbReference>
<evidence type="ECO:0000313" key="5">
    <source>
        <dbReference type="EnsemblPlants" id="KRH58156"/>
    </source>
</evidence>
<proteinExistence type="predicted"/>
<dbReference type="GO" id="GO:0007051">
    <property type="term" value="P:spindle organization"/>
    <property type="evidence" value="ECO:0007669"/>
    <property type="project" value="InterPro"/>
</dbReference>
<dbReference type="STRING" id="3847.A0A0R0JTN1"/>
<dbReference type="EMBL" id="CM000838">
    <property type="protein sequence ID" value="KRH58156.1"/>
    <property type="molecule type" value="Genomic_DNA"/>
</dbReference>
<dbReference type="InterPro" id="IPR002014">
    <property type="entry name" value="VHS_dom"/>
</dbReference>
<dbReference type="GO" id="GO:0030951">
    <property type="term" value="P:establishment or maintenance of microtubule cytoskeleton polarity"/>
    <property type="evidence" value="ECO:0007669"/>
    <property type="project" value="InterPro"/>
</dbReference>
<dbReference type="GO" id="GO:0043130">
    <property type="term" value="F:ubiquitin binding"/>
    <property type="evidence" value="ECO:0007669"/>
    <property type="project" value="InterPro"/>
</dbReference>
<dbReference type="SMR" id="A0A0R0JTN1"/>
<dbReference type="PANTHER" id="PTHR12609">
    <property type="entry name" value="MICROTUBULE ASSOCIATED PROTEIN XMAP215"/>
    <property type="match status" value="1"/>
</dbReference>
<dbReference type="GO" id="GO:0035091">
    <property type="term" value="F:phosphatidylinositol binding"/>
    <property type="evidence" value="ECO:0007669"/>
    <property type="project" value="InterPro"/>
</dbReference>
<reference evidence="5" key="2">
    <citation type="submission" date="2018-02" db="UniProtKB">
        <authorList>
            <consortium name="EnsemblPlants"/>
        </authorList>
    </citation>
    <scope>IDENTIFICATION</scope>
    <source>
        <strain evidence="5">Williams 82</strain>
    </source>
</reference>
<feature type="domain" description="VHS" evidence="3">
    <location>
        <begin position="91"/>
        <end position="197"/>
    </location>
</feature>
<dbReference type="SMART" id="SM01349">
    <property type="entry name" value="TOG"/>
    <property type="match status" value="1"/>
</dbReference>
<dbReference type="Gene3D" id="1.25.10.10">
    <property type="entry name" value="Leucine-rich Repeat Variant"/>
    <property type="match status" value="1"/>
</dbReference>
<dbReference type="InterPro" id="IPR011989">
    <property type="entry name" value="ARM-like"/>
</dbReference>
<sequence length="352" mass="38625">MGLKEEHHRLLLLVMMNVVESSSHICKPASPWAVHCSEPEVVLLQPEVDFPAGANLPDSKSQFVKKYIGRSLIRNEVTTGLKDISGKISPTLLKSLESPNWKVRMESVDAVNKILEEANKRIQAIGIGELFGALRERLLDSNKNIVMASLTAIGNVASAMGQVVEKGSKGVLSNILKCLGDNKKHMRECVLNTLDAWLVVVHLDKMIEKMVKDIHGPPLTLIVENLKPYAAFQGTFFGSFFFANVESFESGRAVSVGATSKAKAGKSTANGVSKHGNKAVSSRVVATKGAKSESICVQDIAVQSQALLNIKDSNKEDRERMVVRRFKFEDPRIEQIQDLEVGLFVEEQSCIT</sequence>
<dbReference type="PROSITE" id="PS50179">
    <property type="entry name" value="VHS"/>
    <property type="match status" value="1"/>
</dbReference>
<dbReference type="Pfam" id="PF02985">
    <property type="entry name" value="HEAT"/>
    <property type="match status" value="1"/>
</dbReference>
<dbReference type="Gramene" id="KRH58156">
    <property type="protein sequence ID" value="KRH58156"/>
    <property type="gene ID" value="GLYMA_05G108300"/>
</dbReference>
<gene>
    <name evidence="4" type="ORF">GLYMA_05G108300</name>
</gene>